<proteinExistence type="predicted"/>
<accession>A0A1E7EXR7</accession>
<dbReference type="AlphaFoldDB" id="A0A1E7EXR7"/>
<name>A0A1E7EXR7_9STRA</name>
<reference evidence="2 3" key="1">
    <citation type="submission" date="2016-09" db="EMBL/GenBank/DDBJ databases">
        <title>Extensive genetic diversity and differential bi-allelic expression allows diatom success in the polar Southern Ocean.</title>
        <authorList>
            <consortium name="DOE Joint Genome Institute"/>
            <person name="Mock T."/>
            <person name="Otillar R.P."/>
            <person name="Strauss J."/>
            <person name="Dupont C."/>
            <person name="Frickenhaus S."/>
            <person name="Maumus F."/>
            <person name="Mcmullan M."/>
            <person name="Sanges R."/>
            <person name="Schmutz J."/>
            <person name="Toseland A."/>
            <person name="Valas R."/>
            <person name="Veluchamy A."/>
            <person name="Ward B.J."/>
            <person name="Allen A."/>
            <person name="Barry K."/>
            <person name="Falciatore A."/>
            <person name="Ferrante M."/>
            <person name="Fortunato A.E."/>
            <person name="Gloeckner G."/>
            <person name="Gruber A."/>
            <person name="Hipkin R."/>
            <person name="Janech M."/>
            <person name="Kroth P."/>
            <person name="Leese F."/>
            <person name="Lindquist E."/>
            <person name="Lyon B.R."/>
            <person name="Martin J."/>
            <person name="Mayer C."/>
            <person name="Parker M."/>
            <person name="Quesneville H."/>
            <person name="Raymond J."/>
            <person name="Uhlig C."/>
            <person name="Valentin K.U."/>
            <person name="Worden A.Z."/>
            <person name="Armbrust E.V."/>
            <person name="Bowler C."/>
            <person name="Green B."/>
            <person name="Moulton V."/>
            <person name="Van Oosterhout C."/>
            <person name="Grigoriev I."/>
        </authorList>
    </citation>
    <scope>NUCLEOTIDE SEQUENCE [LARGE SCALE GENOMIC DNA]</scope>
    <source>
        <strain evidence="2 3">CCMP1102</strain>
    </source>
</reference>
<protein>
    <submittedName>
        <fullName evidence="2">Uncharacterized protein</fullName>
    </submittedName>
</protein>
<gene>
    <name evidence="2" type="ORF">FRACYDRAFT_246702</name>
</gene>
<dbReference type="Proteomes" id="UP000095751">
    <property type="component" value="Unassembled WGS sequence"/>
</dbReference>
<dbReference type="EMBL" id="KV784370">
    <property type="protein sequence ID" value="OEU10830.1"/>
    <property type="molecule type" value="Genomic_DNA"/>
</dbReference>
<feature type="signal peptide" evidence="1">
    <location>
        <begin position="1"/>
        <end position="19"/>
    </location>
</feature>
<sequence length="314" mass="33330">MKFTNAIICLVAAASTVTAQDKVACAGIDCKDPVNFPGGFNPKKPNNIIFPIQTINDIQAPNEDLFVSEFVAITTTQNVGTVFPVNLALIGAQNAKPTGGAPVFFGDESRSLLGTNFYTNGDLFNSVELIEQDTIETRGSNKNVFVGGRAVKTQEPLNAVAGFTFRGQCTVVSDQVKLSTNKSPEDVLDQFFAQISGHTCLYDMCLGGSDCILIYSGTPFVFDIRSGELPPGFSGFVAGGTGVYAGIKGSVDILTVTGRTSVGLFEPADLIGDQEVFPATPFAGTFNEQDGKITQKIFLTTDKFIQTVPGGIFN</sequence>
<keyword evidence="3" id="KW-1185">Reference proteome</keyword>
<dbReference type="InParanoid" id="A0A1E7EXR7"/>
<organism evidence="2 3">
    <name type="scientific">Fragilariopsis cylindrus CCMP1102</name>
    <dbReference type="NCBI Taxonomy" id="635003"/>
    <lineage>
        <taxon>Eukaryota</taxon>
        <taxon>Sar</taxon>
        <taxon>Stramenopiles</taxon>
        <taxon>Ochrophyta</taxon>
        <taxon>Bacillariophyta</taxon>
        <taxon>Bacillariophyceae</taxon>
        <taxon>Bacillariophycidae</taxon>
        <taxon>Bacillariales</taxon>
        <taxon>Bacillariaceae</taxon>
        <taxon>Fragilariopsis</taxon>
    </lineage>
</organism>
<dbReference type="KEGG" id="fcy:FRACYDRAFT_246702"/>
<keyword evidence="1" id="KW-0732">Signal</keyword>
<evidence type="ECO:0000256" key="1">
    <source>
        <dbReference type="SAM" id="SignalP"/>
    </source>
</evidence>
<feature type="chain" id="PRO_5009192356" evidence="1">
    <location>
        <begin position="20"/>
        <end position="314"/>
    </location>
</feature>
<evidence type="ECO:0000313" key="2">
    <source>
        <dbReference type="EMBL" id="OEU10830.1"/>
    </source>
</evidence>
<evidence type="ECO:0000313" key="3">
    <source>
        <dbReference type="Proteomes" id="UP000095751"/>
    </source>
</evidence>